<keyword evidence="3" id="KW-0479">Metal-binding</keyword>
<dbReference type="STRING" id="661478.OP10G_3162"/>
<keyword evidence="8" id="KW-0961">Cell wall biogenesis/degradation</keyword>
<evidence type="ECO:0000313" key="9">
    <source>
        <dbReference type="EMBL" id="AIE86530.1"/>
    </source>
</evidence>
<dbReference type="HOGENOM" id="CLU_060744_2_0_0"/>
<evidence type="ECO:0000313" key="10">
    <source>
        <dbReference type="Proteomes" id="UP000027982"/>
    </source>
</evidence>
<reference evidence="9 10" key="1">
    <citation type="journal article" date="2014" name="PLoS ONE">
        <title>The first complete genome sequence of the class fimbriimonadia in the phylum armatimonadetes.</title>
        <authorList>
            <person name="Hu Z.Y."/>
            <person name="Wang Y.Z."/>
            <person name="Im W.T."/>
            <person name="Wang S.Y."/>
            <person name="Zhao G.P."/>
            <person name="Zheng H.J."/>
            <person name="Quan Z.X."/>
        </authorList>
    </citation>
    <scope>NUCLEOTIDE SEQUENCE [LARGE SCALE GENOMIC DNA]</scope>
    <source>
        <strain evidence="9">Gsoil 348</strain>
    </source>
</reference>
<gene>
    <name evidence="9" type="ORF">OP10G_3162</name>
</gene>
<name>A0A068NUU7_FIMGI</name>
<keyword evidence="2" id="KW-0645">Protease</keyword>
<dbReference type="eggNOG" id="COG2173">
    <property type="taxonomic scope" value="Bacteria"/>
</dbReference>
<dbReference type="AlphaFoldDB" id="A0A068NUU7"/>
<keyword evidence="5" id="KW-0862">Zinc</keyword>
<proteinExistence type="predicted"/>
<keyword evidence="6" id="KW-0224">Dipeptidase</keyword>
<dbReference type="Gene3D" id="3.30.1380.10">
    <property type="match status" value="1"/>
</dbReference>
<dbReference type="GO" id="GO:0160237">
    <property type="term" value="F:D-Ala-D-Ala dipeptidase activity"/>
    <property type="evidence" value="ECO:0007669"/>
    <property type="project" value="UniProtKB-EC"/>
</dbReference>
<dbReference type="GO" id="GO:0046872">
    <property type="term" value="F:metal ion binding"/>
    <property type="evidence" value="ECO:0007669"/>
    <property type="project" value="UniProtKB-KW"/>
</dbReference>
<evidence type="ECO:0000256" key="7">
    <source>
        <dbReference type="ARBA" id="ARBA00023049"/>
    </source>
</evidence>
<keyword evidence="4" id="KW-0378">Hydrolase</keyword>
<protein>
    <submittedName>
        <fullName evidence="9">D-ala-D-ala dipeptidase</fullName>
    </submittedName>
</protein>
<dbReference type="GO" id="GO:0071555">
    <property type="term" value="P:cell wall organization"/>
    <property type="evidence" value="ECO:0007669"/>
    <property type="project" value="UniProtKB-KW"/>
</dbReference>
<organism evidence="9 10">
    <name type="scientific">Fimbriimonas ginsengisoli Gsoil 348</name>
    <dbReference type="NCBI Taxonomy" id="661478"/>
    <lineage>
        <taxon>Bacteria</taxon>
        <taxon>Bacillati</taxon>
        <taxon>Armatimonadota</taxon>
        <taxon>Fimbriimonadia</taxon>
        <taxon>Fimbriimonadales</taxon>
        <taxon>Fimbriimonadaceae</taxon>
        <taxon>Fimbriimonas</taxon>
    </lineage>
</organism>
<dbReference type="Proteomes" id="UP000027982">
    <property type="component" value="Chromosome"/>
</dbReference>
<sequence length="242" mass="27787">MNKWDRTKGRPEPIRLLNAIKERENGEPLVDVREAAPSLRILRPQVIPYVRKTVAEMVEQAARALPEGYHLGLVEGWRPIERQQRIYDSMWKFAQEAFPHRDHAALRRTVCRWVAPTDQKAPPGHCTGAAVDVWLVDDAGELIDVSSPFDRFKAAPTYSLGLSETAARNRTILVDAMLDAGFSNCRDEWWHYSWGDAGWAVRMDRLECVYGLARLAPDLYEELERLHEEGMKERQNPFLPPV</sequence>
<dbReference type="GO" id="GO:0008237">
    <property type="term" value="F:metallopeptidase activity"/>
    <property type="evidence" value="ECO:0007669"/>
    <property type="project" value="UniProtKB-KW"/>
</dbReference>
<dbReference type="GO" id="GO:0006508">
    <property type="term" value="P:proteolysis"/>
    <property type="evidence" value="ECO:0007669"/>
    <property type="project" value="UniProtKB-KW"/>
</dbReference>
<evidence type="ECO:0000256" key="2">
    <source>
        <dbReference type="ARBA" id="ARBA00022670"/>
    </source>
</evidence>
<dbReference type="EMBL" id="CP007139">
    <property type="protein sequence ID" value="AIE86530.1"/>
    <property type="molecule type" value="Genomic_DNA"/>
</dbReference>
<evidence type="ECO:0000256" key="8">
    <source>
        <dbReference type="ARBA" id="ARBA00023316"/>
    </source>
</evidence>
<comment type="catalytic activity">
    <reaction evidence="1">
        <text>D-alanyl-D-alanine + H2O = 2 D-alanine</text>
        <dbReference type="Rhea" id="RHEA:20661"/>
        <dbReference type="ChEBI" id="CHEBI:15377"/>
        <dbReference type="ChEBI" id="CHEBI:57416"/>
        <dbReference type="ChEBI" id="CHEBI:57822"/>
        <dbReference type="EC" id="3.4.13.22"/>
    </reaction>
</comment>
<dbReference type="OrthoDB" id="9801430at2"/>
<keyword evidence="7" id="KW-0482">Metalloprotease</keyword>
<evidence type="ECO:0000256" key="6">
    <source>
        <dbReference type="ARBA" id="ARBA00022997"/>
    </source>
</evidence>
<dbReference type="RefSeq" id="WP_025229512.1">
    <property type="nucleotide sequence ID" value="NZ_CP007139.1"/>
</dbReference>
<dbReference type="InterPro" id="IPR009045">
    <property type="entry name" value="Zn_M74/Hedgehog-like"/>
</dbReference>
<dbReference type="Pfam" id="PF01427">
    <property type="entry name" value="Peptidase_M15"/>
    <property type="match status" value="1"/>
</dbReference>
<keyword evidence="10" id="KW-1185">Reference proteome</keyword>
<dbReference type="KEGG" id="fgi:OP10G_3162"/>
<evidence type="ECO:0000256" key="3">
    <source>
        <dbReference type="ARBA" id="ARBA00022723"/>
    </source>
</evidence>
<evidence type="ECO:0000256" key="4">
    <source>
        <dbReference type="ARBA" id="ARBA00022801"/>
    </source>
</evidence>
<evidence type="ECO:0000256" key="5">
    <source>
        <dbReference type="ARBA" id="ARBA00022833"/>
    </source>
</evidence>
<dbReference type="InterPro" id="IPR000755">
    <property type="entry name" value="A_A_dipeptidase"/>
</dbReference>
<dbReference type="PANTHER" id="PTHR43126">
    <property type="entry name" value="D-ALANYL-D-ALANINE DIPEPTIDASE"/>
    <property type="match status" value="1"/>
</dbReference>
<dbReference type="SUPFAM" id="SSF55166">
    <property type="entry name" value="Hedgehog/DD-peptidase"/>
    <property type="match status" value="1"/>
</dbReference>
<evidence type="ECO:0000256" key="1">
    <source>
        <dbReference type="ARBA" id="ARBA00001362"/>
    </source>
</evidence>
<accession>A0A068NUU7</accession>